<evidence type="ECO:0000313" key="3">
    <source>
        <dbReference type="Proteomes" id="UP000023703"/>
    </source>
</evidence>
<feature type="transmembrane region" description="Helical" evidence="1">
    <location>
        <begin position="67"/>
        <end position="89"/>
    </location>
</feature>
<organism evidence="2 3">
    <name type="scientific">Corynebacterium glyciniphilum AJ 3170</name>
    <dbReference type="NCBI Taxonomy" id="1404245"/>
    <lineage>
        <taxon>Bacteria</taxon>
        <taxon>Bacillati</taxon>
        <taxon>Actinomycetota</taxon>
        <taxon>Actinomycetes</taxon>
        <taxon>Mycobacteriales</taxon>
        <taxon>Corynebacteriaceae</taxon>
        <taxon>Corynebacterium</taxon>
    </lineage>
</organism>
<keyword evidence="1" id="KW-0472">Membrane</keyword>
<sequence length="300" mass="32385">MIIVRVICSVLAVAILIGVAERILPLRAVERDRWEWHYRPQRMFPGIDSFSVRHVALFGGLGLLTGYVLAEFIGAVIGGILVAATRWIVGVIRRQRLPRTLDNGTTRAMFSASSMLFDSESAANIYAAGWLRNATIHPRPVRGPILPALMIRRVCRRSYIPALFLVTVLLGYVAVPAFDNGARIAVLLAWAVLSSAVWRATSLGMAGEMPWRGAVLGVVTAVGVGAQWLLGVPDYPVVFALLAAVTIMSGAILRGRPRANDDFAVIEDGLFGGIPFGMIGYWFSGWVAVIPAVLAVGLVP</sequence>
<name>X5DQ43_9CORY</name>
<keyword evidence="1" id="KW-0812">Transmembrane</keyword>
<gene>
    <name evidence="2" type="ORF">CGLY_14410</name>
</gene>
<accession>X5DQ43</accession>
<feature type="transmembrane region" description="Helical" evidence="1">
    <location>
        <begin position="184"/>
        <end position="201"/>
    </location>
</feature>
<dbReference type="OrthoDB" id="4398742at2"/>
<feature type="transmembrane region" description="Helical" evidence="1">
    <location>
        <begin position="236"/>
        <end position="253"/>
    </location>
</feature>
<feature type="transmembrane region" description="Helical" evidence="1">
    <location>
        <begin position="274"/>
        <end position="299"/>
    </location>
</feature>
<evidence type="ECO:0000313" key="2">
    <source>
        <dbReference type="EMBL" id="AHW65318.1"/>
    </source>
</evidence>
<dbReference type="HOGENOM" id="CLU_926573_0_0_11"/>
<keyword evidence="1" id="KW-1133">Transmembrane helix</keyword>
<keyword evidence="3" id="KW-1185">Reference proteome</keyword>
<reference evidence="2 3" key="1">
    <citation type="journal article" date="2015" name="Int. J. Syst. Evol. Microbiol.">
        <title>Revisiting Corynebacterium glyciniphilum (ex Kubota et al., 1972) sp. nov., nom. rev., isolated from putrefied banana.</title>
        <authorList>
            <person name="Al-Dilaimi A."/>
            <person name="Bednarz H."/>
            <person name="Lomker A."/>
            <person name="Niehaus K."/>
            <person name="Kalinowski J."/>
            <person name="Ruckert C."/>
        </authorList>
    </citation>
    <scope>NUCLEOTIDE SEQUENCE [LARGE SCALE GENOMIC DNA]</scope>
    <source>
        <strain evidence="2">AJ 3170</strain>
    </source>
</reference>
<feature type="transmembrane region" description="Helical" evidence="1">
    <location>
        <begin position="213"/>
        <end position="230"/>
    </location>
</feature>
<dbReference type="STRING" id="1404245.CGLY_14410"/>
<dbReference type="AlphaFoldDB" id="X5DQ43"/>
<dbReference type="eggNOG" id="ENOG5031IUS">
    <property type="taxonomic scope" value="Bacteria"/>
</dbReference>
<dbReference type="EMBL" id="CP006842">
    <property type="protein sequence ID" value="AHW65318.1"/>
    <property type="molecule type" value="Genomic_DNA"/>
</dbReference>
<dbReference type="KEGG" id="cgy:CGLY_14410"/>
<protein>
    <submittedName>
        <fullName evidence="2">Putative membrane protein</fullName>
    </submittedName>
</protein>
<proteinExistence type="predicted"/>
<feature type="transmembrane region" description="Helical" evidence="1">
    <location>
        <begin position="159"/>
        <end position="178"/>
    </location>
</feature>
<dbReference type="Proteomes" id="UP000023703">
    <property type="component" value="Chromosome"/>
</dbReference>
<evidence type="ECO:0000256" key="1">
    <source>
        <dbReference type="SAM" id="Phobius"/>
    </source>
</evidence>
<dbReference type="RefSeq" id="WP_038550329.1">
    <property type="nucleotide sequence ID" value="NZ_CP006842.1"/>
</dbReference>